<dbReference type="Proteomes" id="UP000276133">
    <property type="component" value="Unassembled WGS sequence"/>
</dbReference>
<evidence type="ECO:0000313" key="1">
    <source>
        <dbReference type="EMBL" id="RNA43996.1"/>
    </source>
</evidence>
<keyword evidence="2" id="KW-1185">Reference proteome</keyword>
<proteinExistence type="predicted"/>
<dbReference type="AlphaFoldDB" id="A0A3M7T7I9"/>
<dbReference type="EMBL" id="REGN01000165">
    <property type="protein sequence ID" value="RNA43996.1"/>
    <property type="molecule type" value="Genomic_DNA"/>
</dbReference>
<accession>A0A3M7T7I9</accession>
<name>A0A3M7T7I9_BRAPC</name>
<organism evidence="1 2">
    <name type="scientific">Brachionus plicatilis</name>
    <name type="common">Marine rotifer</name>
    <name type="synonym">Brachionus muelleri</name>
    <dbReference type="NCBI Taxonomy" id="10195"/>
    <lineage>
        <taxon>Eukaryota</taxon>
        <taxon>Metazoa</taxon>
        <taxon>Spiralia</taxon>
        <taxon>Gnathifera</taxon>
        <taxon>Rotifera</taxon>
        <taxon>Eurotatoria</taxon>
        <taxon>Monogononta</taxon>
        <taxon>Pseudotrocha</taxon>
        <taxon>Ploima</taxon>
        <taxon>Brachionidae</taxon>
        <taxon>Brachionus</taxon>
    </lineage>
</organism>
<reference evidence="1 2" key="1">
    <citation type="journal article" date="2018" name="Sci. Rep.">
        <title>Genomic signatures of local adaptation to the degree of environmental predictability in rotifers.</title>
        <authorList>
            <person name="Franch-Gras L."/>
            <person name="Hahn C."/>
            <person name="Garcia-Roger E.M."/>
            <person name="Carmona M.J."/>
            <person name="Serra M."/>
            <person name="Gomez A."/>
        </authorList>
    </citation>
    <scope>NUCLEOTIDE SEQUENCE [LARGE SCALE GENOMIC DNA]</scope>
    <source>
        <strain evidence="1">HYR1</strain>
    </source>
</reference>
<gene>
    <name evidence="1" type="ORF">BpHYR1_050803</name>
</gene>
<sequence length="130" mass="15555">MYIQKCNTYNYQYLNDFVVFLFKNFLLNKEDDLAILYERKDSANVKMNLKNSPGHFLTGIGHRLGELLFTYYGINSCYRLIDIKCVHSEQYSEKFRKLEEILTFQYFSLLLGPHYNLNMIEQIQSLDLRI</sequence>
<protein>
    <submittedName>
        <fullName evidence="1">Uncharacterized protein</fullName>
    </submittedName>
</protein>
<comment type="caution">
    <text evidence="1">The sequence shown here is derived from an EMBL/GenBank/DDBJ whole genome shotgun (WGS) entry which is preliminary data.</text>
</comment>
<evidence type="ECO:0000313" key="2">
    <source>
        <dbReference type="Proteomes" id="UP000276133"/>
    </source>
</evidence>